<accession>A0A061A9W5</accession>
<evidence type="ECO:0000256" key="6">
    <source>
        <dbReference type="ARBA" id="ARBA00023002"/>
    </source>
</evidence>
<dbReference type="GO" id="GO:0009263">
    <property type="term" value="P:deoxyribonucleotide biosynthetic process"/>
    <property type="evidence" value="ECO:0007669"/>
    <property type="project" value="UniProtKB-KW"/>
</dbReference>
<evidence type="ECO:0000313" key="12">
    <source>
        <dbReference type="EMBL" id="CDR30184.1"/>
    </source>
</evidence>
<dbReference type="GO" id="GO:0005971">
    <property type="term" value="C:ribonucleoside-diphosphate reductase complex"/>
    <property type="evidence" value="ECO:0007669"/>
    <property type="project" value="TreeGrafter"/>
</dbReference>
<evidence type="ECO:0000256" key="7">
    <source>
        <dbReference type="ARBA" id="ARBA00023116"/>
    </source>
</evidence>
<dbReference type="EMBL" id="LK028559">
    <property type="protein sequence ID" value="CDR30184.1"/>
    <property type="molecule type" value="Genomic_DNA"/>
</dbReference>
<dbReference type="RefSeq" id="WP_045748774.1">
    <property type="nucleotide sequence ID" value="NZ_FUZK01000002.1"/>
</dbReference>
<organism evidence="12 13">
    <name type="scientific">Acholeplasma oculi</name>
    <dbReference type="NCBI Taxonomy" id="35623"/>
    <lineage>
        <taxon>Bacteria</taxon>
        <taxon>Bacillati</taxon>
        <taxon>Mycoplasmatota</taxon>
        <taxon>Mollicutes</taxon>
        <taxon>Acholeplasmatales</taxon>
        <taxon>Acholeplasmataceae</taxon>
        <taxon>Acholeplasma</taxon>
    </lineage>
</organism>
<dbReference type="SUPFAM" id="SSF48168">
    <property type="entry name" value="R1 subunit of ribonucleotide reductase, N-terminal domain"/>
    <property type="match status" value="1"/>
</dbReference>
<dbReference type="Gene3D" id="1.10.1650.20">
    <property type="match status" value="1"/>
</dbReference>
<dbReference type="InterPro" id="IPR026459">
    <property type="entry name" value="RNR_1b_NrdE"/>
</dbReference>
<sequence length="700" mass="80056">MDQKRDIIPEWIVLNNQITDENGDLKDIDKDKQAAKSYFLNEVNRRTQFFHSLEEKLEFLVENNYYEKEFLDKYTMEEIQTIYDIAYAAKFRFPTYMGAFKFYNDYALKSRDGKNFLERYEDRLAINALYHANGDFEKARTLIRSLISQDFTPATPTLLNTGKKMRGEFVSCFLLEAGDSLNDISRISEFSMQLSKVGGGVSINLSNLRAKGEAIKGIPNVSKGVVGVAKLLDNNFRYADQMGQRTGAGAVYLNVFHADIEDFLSTKKLNADDDIRVKTLSMGVVIPDKFMELARENKDMWLFYPHTVYQEYGIDFADVSIDMDKWYDVLSDNPNVRKKKVNPRKILDMIASLQGESGYPYIMFSDNVNKANPLDRPVKFSNLCTEILQPTITSHYGDYGANNDDVGMDISCNLASGHMGNMMKHNSIKETVFAAMDVMNSVSNQTDIKHVPAVAKANRLNRSVGFGIMGHHGYIAENYILFGSEENIELVDVFFNIVNYYSLVHSMNKAKETGEKFYRFEHSKYADGSYFDGRGQILPKSDKVKELFKNIYIPTDDDWLQLKEDVMTYGLYNSHRLAVAPNGSIGYVMSATPSLTPIKQLVEERTYGNSKTYYPMPAVDKAAFMYETAYRMDTYKVIDVIATAQKHVDQGISFELCITSDITTRELQKYYLYAHYQGIKTLYYTRTQKLKIEECESCAV</sequence>
<dbReference type="KEGG" id="aoc:Aocu_01110"/>
<protein>
    <recommendedName>
        <fullName evidence="2 10">Ribonucleoside-diphosphate reductase</fullName>
        <ecNumber evidence="2 10">1.17.4.1</ecNumber>
    </recommendedName>
</protein>
<evidence type="ECO:0000256" key="4">
    <source>
        <dbReference type="ARBA" id="ARBA00022741"/>
    </source>
</evidence>
<evidence type="ECO:0000256" key="3">
    <source>
        <dbReference type="ARBA" id="ARBA00022533"/>
    </source>
</evidence>
<dbReference type="PROSITE" id="PS00089">
    <property type="entry name" value="RIBORED_LARGE"/>
    <property type="match status" value="1"/>
</dbReference>
<dbReference type="OrthoDB" id="9762933at2"/>
<dbReference type="InterPro" id="IPR039718">
    <property type="entry name" value="Rrm1"/>
</dbReference>
<feature type="domain" description="Ribonucleotide reductase large subunit" evidence="11">
    <location>
        <begin position="559"/>
        <end position="581"/>
    </location>
</feature>
<dbReference type="Proteomes" id="UP000032434">
    <property type="component" value="Chromosome 1"/>
</dbReference>
<dbReference type="UniPathway" id="UPA00326"/>
<evidence type="ECO:0000313" key="13">
    <source>
        <dbReference type="Proteomes" id="UP000032434"/>
    </source>
</evidence>
<reference evidence="13" key="1">
    <citation type="submission" date="2014-05" db="EMBL/GenBank/DDBJ databases">
        <authorList>
            <person name="Kube M."/>
        </authorList>
    </citation>
    <scope>NUCLEOTIDE SEQUENCE [LARGE SCALE GENOMIC DNA]</scope>
</reference>
<dbReference type="PATRIC" id="fig|35623.3.peg.110"/>
<dbReference type="HOGENOM" id="CLU_000404_4_1_14"/>
<dbReference type="InterPro" id="IPR013509">
    <property type="entry name" value="RNR_lsu_N"/>
</dbReference>
<dbReference type="Gene3D" id="3.20.70.20">
    <property type="match status" value="1"/>
</dbReference>
<evidence type="ECO:0000256" key="9">
    <source>
        <dbReference type="ARBA" id="ARBA00047754"/>
    </source>
</evidence>
<dbReference type="STRING" id="35623.Aocu_01110"/>
<keyword evidence="6 10" id="KW-0560">Oxidoreductase</keyword>
<comment type="similarity">
    <text evidence="1 10">Belongs to the ribonucleoside diphosphate reductase large chain family.</text>
</comment>
<evidence type="ECO:0000256" key="5">
    <source>
        <dbReference type="ARBA" id="ARBA00022840"/>
    </source>
</evidence>
<name>A0A061A9W5_9MOLU</name>
<keyword evidence="5" id="KW-0067">ATP-binding</keyword>
<dbReference type="InterPro" id="IPR000788">
    <property type="entry name" value="RNR_lg_C"/>
</dbReference>
<keyword evidence="13" id="KW-1185">Reference proteome</keyword>
<dbReference type="InterPro" id="IPR013554">
    <property type="entry name" value="RNR_N"/>
</dbReference>
<gene>
    <name evidence="12" type="primary">nrdE</name>
    <name evidence="12" type="ORF">Aocu_01110</name>
</gene>
<dbReference type="FunCoup" id="A0A061A9W5">
    <property type="interactions" value="238"/>
</dbReference>
<dbReference type="AlphaFoldDB" id="A0A061A9W5"/>
<dbReference type="SUPFAM" id="SSF51998">
    <property type="entry name" value="PFL-like glycyl radical enzymes"/>
    <property type="match status" value="1"/>
</dbReference>
<dbReference type="Pfam" id="PF00317">
    <property type="entry name" value="Ribonuc_red_lgN"/>
    <property type="match status" value="1"/>
</dbReference>
<dbReference type="Pfam" id="PF08343">
    <property type="entry name" value="RNR_N"/>
    <property type="match status" value="1"/>
</dbReference>
<evidence type="ECO:0000256" key="8">
    <source>
        <dbReference type="ARBA" id="ARBA00023157"/>
    </source>
</evidence>
<dbReference type="NCBIfam" id="TIGR04170">
    <property type="entry name" value="RNR_1b_NrdE"/>
    <property type="match status" value="1"/>
</dbReference>
<dbReference type="EC" id="1.17.4.1" evidence="2 10"/>
<dbReference type="Pfam" id="PF02867">
    <property type="entry name" value="Ribonuc_red_lgC"/>
    <property type="match status" value="1"/>
</dbReference>
<dbReference type="InterPro" id="IPR013346">
    <property type="entry name" value="NrdE_NrdA_C"/>
</dbReference>
<evidence type="ECO:0000256" key="2">
    <source>
        <dbReference type="ARBA" id="ARBA00012274"/>
    </source>
</evidence>
<keyword evidence="8" id="KW-1015">Disulfide bond</keyword>
<dbReference type="CDD" id="cd01679">
    <property type="entry name" value="RNR_I"/>
    <property type="match status" value="1"/>
</dbReference>
<comment type="catalytic activity">
    <reaction evidence="9 10">
        <text>a 2'-deoxyribonucleoside 5'-diphosphate + [thioredoxin]-disulfide + H2O = a ribonucleoside 5'-diphosphate + [thioredoxin]-dithiol</text>
        <dbReference type="Rhea" id="RHEA:23252"/>
        <dbReference type="Rhea" id="RHEA-COMP:10698"/>
        <dbReference type="Rhea" id="RHEA-COMP:10700"/>
        <dbReference type="ChEBI" id="CHEBI:15377"/>
        <dbReference type="ChEBI" id="CHEBI:29950"/>
        <dbReference type="ChEBI" id="CHEBI:50058"/>
        <dbReference type="ChEBI" id="CHEBI:57930"/>
        <dbReference type="ChEBI" id="CHEBI:73316"/>
        <dbReference type="EC" id="1.17.4.1"/>
    </reaction>
</comment>
<keyword evidence="4" id="KW-0547">Nucleotide-binding</keyword>
<comment type="function">
    <text evidence="10">Provides the precursors necessary for DNA synthesis. Catalyzes the biosynthesis of deoxyribonucleotides from the corresponding ribonucleotides.</text>
</comment>
<evidence type="ECO:0000256" key="1">
    <source>
        <dbReference type="ARBA" id="ARBA00010406"/>
    </source>
</evidence>
<dbReference type="GO" id="GO:0005524">
    <property type="term" value="F:ATP binding"/>
    <property type="evidence" value="ECO:0007669"/>
    <property type="project" value="UniProtKB-KW"/>
</dbReference>
<dbReference type="PANTHER" id="PTHR11573">
    <property type="entry name" value="RIBONUCLEOSIDE-DIPHOSPHATE REDUCTASE LARGE CHAIN"/>
    <property type="match status" value="1"/>
</dbReference>
<dbReference type="PRINTS" id="PR01183">
    <property type="entry name" value="RIBORDTASEM1"/>
</dbReference>
<dbReference type="GO" id="GO:0004748">
    <property type="term" value="F:ribonucleoside-diphosphate reductase activity, thioredoxin disulfide as acceptor"/>
    <property type="evidence" value="ECO:0007669"/>
    <property type="project" value="UniProtKB-EC"/>
</dbReference>
<dbReference type="PANTHER" id="PTHR11573:SF30">
    <property type="entry name" value="RIBONUCLEOSIDE-DIPHOSPHATE REDUCTASE 2 SUBUNIT ALPHA"/>
    <property type="match status" value="1"/>
</dbReference>
<evidence type="ECO:0000256" key="10">
    <source>
        <dbReference type="RuleBase" id="RU003410"/>
    </source>
</evidence>
<evidence type="ECO:0000259" key="11">
    <source>
        <dbReference type="PROSITE" id="PS00089"/>
    </source>
</evidence>
<dbReference type="InterPro" id="IPR008926">
    <property type="entry name" value="RNR_R1-su_N"/>
</dbReference>
<proteinExistence type="inferred from homology"/>
<keyword evidence="7 10" id="KW-0215">Deoxyribonucleotide synthesis</keyword>
<keyword evidence="3" id="KW-0021">Allosteric enzyme</keyword>
<dbReference type="InParanoid" id="A0A061A9W5"/>
<dbReference type="NCBIfam" id="TIGR02506">
    <property type="entry name" value="NrdE_NrdA"/>
    <property type="match status" value="1"/>
</dbReference>